<keyword evidence="2" id="KW-1185">Reference proteome</keyword>
<protein>
    <submittedName>
        <fullName evidence="1">Uncharacterized protein</fullName>
    </submittedName>
</protein>
<sequence length="307" mass="34378">DLPLRYGVKNWPRTSVTSCVDQQRTGGYRGRGGSQRDGEPVICDFQLVPWHPVRKTWWSTDLIIKDRADSVISHSFENLFQLDKATDFEERRAIRAALRDLLKKKRDKREQDRGSRQQDLRQQGLSKGGTTGGAVSVGRASMNQQPPASKPPGQASPSASSPLSRTAGGQVSPAAASAQKCPPAAAPNAKNVKQMLLDWCRAKTEPYEGVDIQNFSSSWKDGIAFCALVHRFFPDAFEYSILNPNEPRENFQLAFSTAERLAGCPPLLDADDLVRMKEPDWKCVYTYIQEFYRSLVEKGMVKTKKRI</sequence>
<gene>
    <name evidence="1" type="ORF">L3Q82_012668</name>
</gene>
<reference evidence="1" key="1">
    <citation type="submission" date="2022-04" db="EMBL/GenBank/DDBJ databases">
        <title>Jade perch genome.</title>
        <authorList>
            <person name="Chao B."/>
        </authorList>
    </citation>
    <scope>NUCLEOTIDE SEQUENCE</scope>
    <source>
        <strain evidence="1">CB-2022</strain>
    </source>
</reference>
<evidence type="ECO:0000313" key="2">
    <source>
        <dbReference type="Proteomes" id="UP000831701"/>
    </source>
</evidence>
<organism evidence="1 2">
    <name type="scientific">Scortum barcoo</name>
    <name type="common">barcoo grunter</name>
    <dbReference type="NCBI Taxonomy" id="214431"/>
    <lineage>
        <taxon>Eukaryota</taxon>
        <taxon>Metazoa</taxon>
        <taxon>Chordata</taxon>
        <taxon>Craniata</taxon>
        <taxon>Vertebrata</taxon>
        <taxon>Euteleostomi</taxon>
        <taxon>Actinopterygii</taxon>
        <taxon>Neopterygii</taxon>
        <taxon>Teleostei</taxon>
        <taxon>Neoteleostei</taxon>
        <taxon>Acanthomorphata</taxon>
        <taxon>Eupercaria</taxon>
        <taxon>Centrarchiformes</taxon>
        <taxon>Terapontoidei</taxon>
        <taxon>Terapontidae</taxon>
        <taxon>Scortum</taxon>
    </lineage>
</organism>
<name>A0ACB8W3A9_9TELE</name>
<evidence type="ECO:0000313" key="1">
    <source>
        <dbReference type="EMBL" id="KAI3362366.1"/>
    </source>
</evidence>
<dbReference type="Proteomes" id="UP000831701">
    <property type="component" value="Chromosome 15"/>
</dbReference>
<proteinExistence type="predicted"/>
<comment type="caution">
    <text evidence="1">The sequence shown here is derived from an EMBL/GenBank/DDBJ whole genome shotgun (WGS) entry which is preliminary data.</text>
</comment>
<feature type="non-terminal residue" evidence="1">
    <location>
        <position position="1"/>
    </location>
</feature>
<accession>A0ACB8W3A9</accession>
<dbReference type="EMBL" id="CM041545">
    <property type="protein sequence ID" value="KAI3362366.1"/>
    <property type="molecule type" value="Genomic_DNA"/>
</dbReference>